<gene>
    <name evidence="2" type="ORF">D9757_004743</name>
</gene>
<protein>
    <submittedName>
        <fullName evidence="2">Uncharacterized protein</fullName>
    </submittedName>
</protein>
<evidence type="ECO:0000256" key="1">
    <source>
        <dbReference type="SAM" id="MobiDB-lite"/>
    </source>
</evidence>
<evidence type="ECO:0000313" key="3">
    <source>
        <dbReference type="Proteomes" id="UP000518752"/>
    </source>
</evidence>
<sequence length="270" mass="30939">MSYSKDGRAPAYDEYDDIPTRRGGMAAARPIGTSTPSGGFFSGAHTFDINGGEFNQASRDIHKAVTNDHSTKSNFDNDYRESPHYNGQSAHHDFRAYRDARNNSDGLGEYGFGRGRGRLGIAHNEPRFPTNYEQRSKLSARNYVDDDDGPYYERDDDVDDVIPRNRRGLDYQRFKESEHSADLRGPNASETFNAGRHRYERERQDYKATEKDRLVSIFRNWLDTKEDILSKKKADFEIFEEFVKDQQSKTKYGKSSRGAVGEKFEVDPKA</sequence>
<reference evidence="2 3" key="1">
    <citation type="journal article" date="2020" name="ISME J.">
        <title>Uncovering the hidden diversity of litter-decomposition mechanisms in mushroom-forming fungi.</title>
        <authorList>
            <person name="Floudas D."/>
            <person name="Bentzer J."/>
            <person name="Ahren D."/>
            <person name="Johansson T."/>
            <person name="Persson P."/>
            <person name="Tunlid A."/>
        </authorList>
    </citation>
    <scope>NUCLEOTIDE SEQUENCE [LARGE SCALE GENOMIC DNA]</scope>
    <source>
        <strain evidence="2 3">CBS 406.79</strain>
    </source>
</reference>
<feature type="region of interest" description="Disordered" evidence="1">
    <location>
        <begin position="248"/>
        <end position="270"/>
    </location>
</feature>
<dbReference type="Proteomes" id="UP000518752">
    <property type="component" value="Unassembled WGS sequence"/>
</dbReference>
<keyword evidence="3" id="KW-1185">Reference proteome</keyword>
<dbReference type="EMBL" id="JAACJN010000028">
    <property type="protein sequence ID" value="KAF5388674.1"/>
    <property type="molecule type" value="Genomic_DNA"/>
</dbReference>
<evidence type="ECO:0000313" key="2">
    <source>
        <dbReference type="EMBL" id="KAF5388674.1"/>
    </source>
</evidence>
<feature type="compositionally biased region" description="Basic and acidic residues" evidence="1">
    <location>
        <begin position="260"/>
        <end position="270"/>
    </location>
</feature>
<organism evidence="2 3">
    <name type="scientific">Collybiopsis confluens</name>
    <dbReference type="NCBI Taxonomy" id="2823264"/>
    <lineage>
        <taxon>Eukaryota</taxon>
        <taxon>Fungi</taxon>
        <taxon>Dikarya</taxon>
        <taxon>Basidiomycota</taxon>
        <taxon>Agaricomycotina</taxon>
        <taxon>Agaricomycetes</taxon>
        <taxon>Agaricomycetidae</taxon>
        <taxon>Agaricales</taxon>
        <taxon>Marasmiineae</taxon>
        <taxon>Omphalotaceae</taxon>
        <taxon>Collybiopsis</taxon>
    </lineage>
</organism>
<feature type="region of interest" description="Disordered" evidence="1">
    <location>
        <begin position="1"/>
        <end position="39"/>
    </location>
</feature>
<dbReference type="OrthoDB" id="2949134at2759"/>
<accession>A0A8H5MCC7</accession>
<comment type="caution">
    <text evidence="2">The sequence shown here is derived from an EMBL/GenBank/DDBJ whole genome shotgun (WGS) entry which is preliminary data.</text>
</comment>
<name>A0A8H5MCC7_9AGAR</name>
<proteinExistence type="predicted"/>
<dbReference type="AlphaFoldDB" id="A0A8H5MCC7"/>